<dbReference type="RefSeq" id="WP_045799854.1">
    <property type="nucleotide sequence ID" value="NZ_LAOJ01000001.1"/>
</dbReference>
<sequence>MTTNFPSNDILLILVVNLLIYENFLSSVNIYLFNLQIKDDFICNDKYFRVNIMYKLMTSFIGSPKQEHKTEIEKTVNNIDEFPEYFNDLFNKENNGDATAKSKVENINIGKILTPKSESHNPPTNKEVFAYLFNNFRNKFNEKLEKPNGTIEKFIPAKSFEFSYNFSKKEDREFLADCLRNDITIEKIL</sequence>
<evidence type="ECO:0000313" key="2">
    <source>
        <dbReference type="EMBL" id="KJV92677.1"/>
    </source>
</evidence>
<keyword evidence="1" id="KW-0472">Membrane</keyword>
<evidence type="ECO:0000313" key="3">
    <source>
        <dbReference type="Proteomes" id="UP000033689"/>
    </source>
</evidence>
<accession>A0A0F3QKC5</accession>
<protein>
    <submittedName>
        <fullName evidence="2">Uncharacterized protein</fullName>
    </submittedName>
</protein>
<dbReference type="EMBL" id="LAOJ01000001">
    <property type="protein sequence ID" value="KJV92677.1"/>
    <property type="molecule type" value="Genomic_DNA"/>
</dbReference>
<keyword evidence="1" id="KW-0812">Transmembrane</keyword>
<keyword evidence="1" id="KW-1133">Transmembrane helix</keyword>
<name>A0A0F3QKC5_RICBE</name>
<dbReference type="AlphaFoldDB" id="A0A0F3QKC5"/>
<dbReference type="PATRIC" id="fig|1359194.3.peg.1337"/>
<gene>
    <name evidence="2" type="ORF">RBEMOGI_1312</name>
</gene>
<proteinExistence type="predicted"/>
<comment type="caution">
    <text evidence="2">The sequence shown here is derived from an EMBL/GenBank/DDBJ whole genome shotgun (WGS) entry which is preliminary data.</text>
</comment>
<organism evidence="2 3">
    <name type="scientific">Rickettsia bellii str. RML Mogi</name>
    <dbReference type="NCBI Taxonomy" id="1359194"/>
    <lineage>
        <taxon>Bacteria</taxon>
        <taxon>Pseudomonadati</taxon>
        <taxon>Pseudomonadota</taxon>
        <taxon>Alphaproteobacteria</taxon>
        <taxon>Rickettsiales</taxon>
        <taxon>Rickettsiaceae</taxon>
        <taxon>Rickettsieae</taxon>
        <taxon>Rickettsia</taxon>
        <taxon>belli group</taxon>
    </lineage>
</organism>
<evidence type="ECO:0000256" key="1">
    <source>
        <dbReference type="SAM" id="Phobius"/>
    </source>
</evidence>
<dbReference type="Proteomes" id="UP000033689">
    <property type="component" value="Unassembled WGS sequence"/>
</dbReference>
<reference evidence="2 3" key="1">
    <citation type="submission" date="2015-02" db="EMBL/GenBank/DDBJ databases">
        <title>Genome Sequencing of Rickettsiales.</title>
        <authorList>
            <person name="Daugherty S.C."/>
            <person name="Su Q."/>
            <person name="Abolude K."/>
            <person name="Beier-Sexton M."/>
            <person name="Carlyon J.A."/>
            <person name="Carter R."/>
            <person name="Day N.P."/>
            <person name="Dumler S.J."/>
            <person name="Dyachenko V."/>
            <person name="Godinez A."/>
            <person name="Kurtti T.J."/>
            <person name="Lichay M."/>
            <person name="Mullins K.E."/>
            <person name="Ott S."/>
            <person name="Pappas-Brown V."/>
            <person name="Paris D.H."/>
            <person name="Patel P."/>
            <person name="Richards A.L."/>
            <person name="Sadzewicz L."/>
            <person name="Sears K."/>
            <person name="Seidman D."/>
            <person name="Sengamalay N."/>
            <person name="Stenos J."/>
            <person name="Tallon L.J."/>
            <person name="Vincent G."/>
            <person name="Fraser C.M."/>
            <person name="Munderloh U."/>
            <person name="Dunning-Hotopp J.C."/>
        </authorList>
    </citation>
    <scope>NUCLEOTIDE SEQUENCE [LARGE SCALE GENOMIC DNA]</scope>
    <source>
        <strain evidence="2 3">RML Mogi</strain>
    </source>
</reference>
<feature type="transmembrane region" description="Helical" evidence="1">
    <location>
        <begin position="12"/>
        <end position="32"/>
    </location>
</feature>